<gene>
    <name evidence="1" type="ORF">N1M2_202</name>
</gene>
<name>A0A6B7ZF68_9CAUD</name>
<accession>A0A6B7ZF68</accession>
<sequence>MKIIERINQRELIKLDSAQGFYNLLPNPQINATLDLHLDDYNRYLGVEATDKWGIHLYVRKLSVVWFYTDKRGVYLEYWSPIGGTDFTLHIQWKELGLRVEHIPESVVENYLPMIKNKMMTTYFQFIITRGSKCRKAILEALRSIETVERMWHINNEFSIIQEGGLYHLYRGRTLRRGYIPLEAITPHLLT</sequence>
<evidence type="ECO:0000313" key="1">
    <source>
        <dbReference type="EMBL" id="QGH72065.1"/>
    </source>
</evidence>
<evidence type="ECO:0000313" key="2">
    <source>
        <dbReference type="Proteomes" id="UP000464669"/>
    </source>
</evidence>
<proteinExistence type="predicted"/>
<protein>
    <submittedName>
        <fullName evidence="1">Uncharacterized protein</fullName>
    </submittedName>
</protein>
<keyword evidence="2" id="KW-1185">Reference proteome</keyword>
<dbReference type="EMBL" id="MN642089">
    <property type="protein sequence ID" value="QGH72065.1"/>
    <property type="molecule type" value="Genomic_DNA"/>
</dbReference>
<reference evidence="1 2" key="1">
    <citation type="submission" date="2019-11" db="EMBL/GenBank/DDBJ databases">
        <authorList>
            <person name="Lewis R."/>
            <person name="Clooney A.G."/>
            <person name="Stockdale S.R."/>
            <person name="Buttimer C."/>
            <person name="Draper L.A."/>
            <person name="Ross R.P."/>
            <person name="Hill C."/>
        </authorList>
    </citation>
    <scope>NUCLEOTIDE SEQUENCE [LARGE SCALE GENOMIC DNA]</scope>
</reference>
<organism evidence="1 2">
    <name type="scientific">Klebsiella phage N1M2</name>
    <dbReference type="NCBI Taxonomy" id="2664939"/>
    <lineage>
        <taxon>Viruses</taxon>
        <taxon>Duplodnaviria</taxon>
        <taxon>Heunggongvirae</taxon>
        <taxon>Uroviricota</taxon>
        <taxon>Caudoviricetes</taxon>
        <taxon>Chimalliviridae</taxon>
        <taxon>Nimduovirus</taxon>
        <taxon>Nimduovirus N1M2</taxon>
    </lineage>
</organism>
<dbReference type="Proteomes" id="UP000464669">
    <property type="component" value="Segment"/>
</dbReference>